<evidence type="ECO:0000313" key="10">
    <source>
        <dbReference type="Proteomes" id="UP000029669"/>
    </source>
</evidence>
<dbReference type="OrthoDB" id="9810372at2"/>
<dbReference type="Pfam" id="PF00480">
    <property type="entry name" value="ROK"/>
    <property type="match status" value="1"/>
</dbReference>
<dbReference type="Gene3D" id="3.30.420.40">
    <property type="match status" value="2"/>
</dbReference>
<dbReference type="InterPro" id="IPR049874">
    <property type="entry name" value="ROK_cs"/>
</dbReference>
<organism evidence="9 10">
    <name type="scientific">Thermoanaerobacter kivui</name>
    <name type="common">Acetogenium kivui</name>
    <dbReference type="NCBI Taxonomy" id="2325"/>
    <lineage>
        <taxon>Bacteria</taxon>
        <taxon>Bacillati</taxon>
        <taxon>Bacillota</taxon>
        <taxon>Clostridia</taxon>
        <taxon>Thermoanaerobacterales</taxon>
        <taxon>Thermoanaerobacteraceae</taxon>
        <taxon>Thermoanaerobacter</taxon>
    </lineage>
</organism>
<dbReference type="PROSITE" id="PS01125">
    <property type="entry name" value="ROK"/>
    <property type="match status" value="1"/>
</dbReference>
<evidence type="ECO:0000313" key="9">
    <source>
        <dbReference type="EMBL" id="AIS51297.1"/>
    </source>
</evidence>
<accession>A0A097ANC3</accession>
<dbReference type="NCBIfam" id="TIGR00744">
    <property type="entry name" value="ROK_glcA_fam"/>
    <property type="match status" value="1"/>
</dbReference>
<dbReference type="KEGG" id="tki:TKV_c00920"/>
<evidence type="ECO:0000256" key="8">
    <source>
        <dbReference type="ARBA" id="ARBA00032386"/>
    </source>
</evidence>
<dbReference type="PANTHER" id="PTHR18964:SF149">
    <property type="entry name" value="BIFUNCTIONAL UDP-N-ACETYLGLUCOSAMINE 2-EPIMERASE_N-ACETYLMANNOSAMINE KINASE"/>
    <property type="match status" value="1"/>
</dbReference>
<reference evidence="10" key="1">
    <citation type="journal article" date="2015" name="Genome Announc.">
        <title>Whole-Genome Sequences of 80 Environmental and Clinical Isolates of Burkholderia pseudomallei.</title>
        <authorList>
            <person name="Johnson S.L."/>
            <person name="Baker A.L."/>
            <person name="Chain P.S."/>
            <person name="Currie B.J."/>
            <person name="Daligault H.E."/>
            <person name="Davenport K.W."/>
            <person name="Davis C.B."/>
            <person name="Inglis T.J."/>
            <person name="Kaestli M."/>
            <person name="Koren S."/>
            <person name="Mayo M."/>
            <person name="Merritt A.J."/>
            <person name="Price E.P."/>
            <person name="Sarovich D.S."/>
            <person name="Warner J."/>
            <person name="Rosovitz M.J."/>
        </authorList>
    </citation>
    <scope>NUCLEOTIDE SEQUENCE [LARGE SCALE GENOMIC DNA]</scope>
    <source>
        <strain evidence="10">DSM 2030</strain>
    </source>
</reference>
<dbReference type="GO" id="GO:0005524">
    <property type="term" value="F:ATP binding"/>
    <property type="evidence" value="ECO:0007669"/>
    <property type="project" value="UniProtKB-KW"/>
</dbReference>
<dbReference type="eggNOG" id="COG1940">
    <property type="taxonomic scope" value="Bacteria"/>
</dbReference>
<keyword evidence="10" id="KW-1185">Reference proteome</keyword>
<dbReference type="GO" id="GO:0005737">
    <property type="term" value="C:cytoplasm"/>
    <property type="evidence" value="ECO:0007669"/>
    <property type="project" value="InterPro"/>
</dbReference>
<dbReference type="STRING" id="2325.TKV_c00920"/>
<name>A0A097ANC3_THEKI</name>
<keyword evidence="5" id="KW-0547">Nucleotide-binding</keyword>
<dbReference type="PANTHER" id="PTHR18964">
    <property type="entry name" value="ROK (REPRESSOR, ORF, KINASE) FAMILY"/>
    <property type="match status" value="1"/>
</dbReference>
<evidence type="ECO:0000256" key="7">
    <source>
        <dbReference type="ARBA" id="ARBA00022840"/>
    </source>
</evidence>
<dbReference type="HOGENOM" id="CLU_036604_0_4_9"/>
<dbReference type="InterPro" id="IPR004654">
    <property type="entry name" value="ROK_glcA"/>
</dbReference>
<evidence type="ECO:0000256" key="5">
    <source>
        <dbReference type="ARBA" id="ARBA00022741"/>
    </source>
</evidence>
<dbReference type="EMBL" id="CP009170">
    <property type="protein sequence ID" value="AIS51297.1"/>
    <property type="molecule type" value="Genomic_DNA"/>
</dbReference>
<proteinExistence type="inferred from homology"/>
<evidence type="ECO:0000256" key="6">
    <source>
        <dbReference type="ARBA" id="ARBA00022777"/>
    </source>
</evidence>
<keyword evidence="6 9" id="KW-0418">Kinase</keyword>
<evidence type="ECO:0000256" key="1">
    <source>
        <dbReference type="ARBA" id="ARBA00006479"/>
    </source>
</evidence>
<keyword evidence="7" id="KW-0067">ATP-binding</keyword>
<dbReference type="SUPFAM" id="SSF53067">
    <property type="entry name" value="Actin-like ATPase domain"/>
    <property type="match status" value="1"/>
</dbReference>
<evidence type="ECO:0000256" key="2">
    <source>
        <dbReference type="ARBA" id="ARBA00012323"/>
    </source>
</evidence>
<protein>
    <recommendedName>
        <fullName evidence="3">Glucokinase</fullName>
        <ecNumber evidence="2">2.7.1.2</ecNumber>
    </recommendedName>
    <alternativeName>
        <fullName evidence="8">Glucose kinase</fullName>
    </alternativeName>
</protein>
<dbReference type="GO" id="GO:0006096">
    <property type="term" value="P:glycolytic process"/>
    <property type="evidence" value="ECO:0007669"/>
    <property type="project" value="InterPro"/>
</dbReference>
<dbReference type="Proteomes" id="UP000029669">
    <property type="component" value="Chromosome"/>
</dbReference>
<evidence type="ECO:0000256" key="4">
    <source>
        <dbReference type="ARBA" id="ARBA00022679"/>
    </source>
</evidence>
<keyword evidence="4 9" id="KW-0808">Transferase</keyword>
<comment type="similarity">
    <text evidence="1">Belongs to the ROK (NagC/XylR) family.</text>
</comment>
<dbReference type="EC" id="2.7.1.2" evidence="2"/>
<evidence type="ECO:0000256" key="3">
    <source>
        <dbReference type="ARBA" id="ARBA00014701"/>
    </source>
</evidence>
<dbReference type="AlphaFoldDB" id="A0A097ANC3"/>
<dbReference type="InterPro" id="IPR043129">
    <property type="entry name" value="ATPase_NBD"/>
</dbReference>
<gene>
    <name evidence="9" type="primary">glcK1</name>
    <name evidence="9" type="ORF">TKV_c00920</name>
</gene>
<dbReference type="InterPro" id="IPR000600">
    <property type="entry name" value="ROK"/>
</dbReference>
<dbReference type="GO" id="GO:0004340">
    <property type="term" value="F:glucokinase activity"/>
    <property type="evidence" value="ECO:0007669"/>
    <property type="project" value="UniProtKB-EC"/>
</dbReference>
<dbReference type="RefSeq" id="WP_049684305.1">
    <property type="nucleotide sequence ID" value="NZ_CP009170.1"/>
</dbReference>
<sequence length="315" mass="33402">MGKILCGVDLGGTKISTGLVDEKGNIIKSIKIPTMAEKGPEEVIKRIEQSVYDVLKEAGLKISDLKGVGIGSPGPLDAKRGVVISPPNLPGWDNVPIVDILSHKLGVEVKLENDANAAAIGEHLFGAGRGIDNFVYITVSTGIGGGVIIQGKLYSGENSNAAEIGHHTINFNGPRCNCGNYGCFEAFASGTAIARFAQEGIQNGKDTMIRDLAKDGVVKSEHVFEAAKLEDEFAEELVDNEAFYLGVGISNIMAFYNPKRIAIGGGVSTQWEMLYDKMMETIKKKALKPNAEVCEVVKAELGENVGVLGAAALLL</sequence>